<evidence type="ECO:0000313" key="3">
    <source>
        <dbReference type="Proteomes" id="UP000291793"/>
    </source>
</evidence>
<keyword evidence="1" id="KW-1133">Transmembrane helix</keyword>
<evidence type="ECO:0000256" key="1">
    <source>
        <dbReference type="SAM" id="Phobius"/>
    </source>
</evidence>
<organism evidence="2 3">
    <name type="scientific">Kosakonia quasisacchari</name>
    <dbReference type="NCBI Taxonomy" id="2529380"/>
    <lineage>
        <taxon>Bacteria</taxon>
        <taxon>Pseudomonadati</taxon>
        <taxon>Pseudomonadota</taxon>
        <taxon>Gammaproteobacteria</taxon>
        <taxon>Enterobacterales</taxon>
        <taxon>Enterobacteriaceae</taxon>
        <taxon>Kosakonia</taxon>
    </lineage>
</organism>
<accession>A0A4R0GJY9</accession>
<gene>
    <name evidence="2" type="ORF">E0L21_23805</name>
</gene>
<feature type="transmembrane region" description="Helical" evidence="1">
    <location>
        <begin position="94"/>
        <end position="117"/>
    </location>
</feature>
<comment type="caution">
    <text evidence="2">The sequence shown here is derived from an EMBL/GenBank/DDBJ whole genome shotgun (WGS) entry which is preliminary data.</text>
</comment>
<name>A0A4R0GJY9_9ENTR</name>
<keyword evidence="1" id="KW-0472">Membrane</keyword>
<evidence type="ECO:0000313" key="2">
    <source>
        <dbReference type="EMBL" id="TCB96653.1"/>
    </source>
</evidence>
<proteinExistence type="predicted"/>
<feature type="transmembrane region" description="Helical" evidence="1">
    <location>
        <begin position="12"/>
        <end position="28"/>
    </location>
</feature>
<protein>
    <submittedName>
        <fullName evidence="2">Uncharacterized protein</fullName>
    </submittedName>
</protein>
<keyword evidence="1" id="KW-0812">Transmembrane</keyword>
<keyword evidence="3" id="KW-1185">Reference proteome</keyword>
<dbReference type="RefSeq" id="WP_131413705.1">
    <property type="nucleotide sequence ID" value="NZ_SJOP01000037.1"/>
</dbReference>
<feature type="transmembrane region" description="Helical" evidence="1">
    <location>
        <begin position="40"/>
        <end position="58"/>
    </location>
</feature>
<dbReference type="EMBL" id="SJOP01000037">
    <property type="protein sequence ID" value="TCB96653.1"/>
    <property type="molecule type" value="Genomic_DNA"/>
</dbReference>
<dbReference type="AlphaFoldDB" id="A0A4R0GJY9"/>
<reference evidence="2 3" key="1">
    <citation type="submission" date="2019-02" db="EMBL/GenBank/DDBJ databases">
        <title>The draft genome of Kosakonia quasisacchari strain WCHKQ120001.</title>
        <authorList>
            <person name="Wang C."/>
            <person name="Feng Y."/>
            <person name="Zong Z."/>
        </authorList>
    </citation>
    <scope>NUCLEOTIDE SEQUENCE [LARGE SCALE GENOMIC DNA]</scope>
    <source>
        <strain evidence="2 3">WCHKQ120001</strain>
    </source>
</reference>
<feature type="transmembrane region" description="Helical" evidence="1">
    <location>
        <begin position="65"/>
        <end position="88"/>
    </location>
</feature>
<dbReference type="Proteomes" id="UP000291793">
    <property type="component" value="Unassembled WGS sequence"/>
</dbReference>
<sequence>MLAGVLKAQITATPVTGAVVIAVMAASVEPAGNPVDLYNIRTSLLVLICYIKVIVMCVEKKWHYFYLFISFLVVPVLYLNLGMVVYWFYSIPKIFSLMILWVVIPVGTYVSVKYLALTFRYIFNMGKL</sequence>